<gene>
    <name evidence="2" type="ORF">B0F90DRAFT_517427</name>
</gene>
<dbReference type="AlphaFoldDB" id="A0AAD4MBN8"/>
<comment type="caution">
    <text evidence="2">The sequence shown here is derived from an EMBL/GenBank/DDBJ whole genome shotgun (WGS) entry which is preliminary data.</text>
</comment>
<dbReference type="Proteomes" id="UP001203297">
    <property type="component" value="Unassembled WGS sequence"/>
</dbReference>
<evidence type="ECO:0000256" key="1">
    <source>
        <dbReference type="SAM" id="MobiDB-lite"/>
    </source>
</evidence>
<name>A0AAD4MBN8_9AGAM</name>
<dbReference type="SUPFAM" id="SSF57850">
    <property type="entry name" value="RING/U-box"/>
    <property type="match status" value="1"/>
</dbReference>
<proteinExistence type="predicted"/>
<sequence length="280" mass="31194">MNDAHALALPHCHCLTRTMSTSDILDPIVVNALTSLDLLPFEDIPSLDDPCPICLMPFRAVLDYQHGKTVLGVARVAGCGHLFCAEEWVSFPCFTKYLIYPLALSLSEWIKCRHGTCPTCRHEFLPELRPVDSDTESSDGGEYIPTEYDADSDFDTDYEDGFMDTDGIDVETMDIELPYPTHGDEVTNADEHSPLAPSQYRVEYHDPHEQEAQSVCDSEGAWWDGNVDGEQEWGLTDGDSMSTSEGELSFGGRFSEANVQVRLNSEGEYTIYEDDGEPKS</sequence>
<evidence type="ECO:0000313" key="3">
    <source>
        <dbReference type="Proteomes" id="UP001203297"/>
    </source>
</evidence>
<feature type="region of interest" description="Disordered" evidence="1">
    <location>
        <begin position="131"/>
        <end position="150"/>
    </location>
</feature>
<dbReference type="Gene3D" id="3.30.40.10">
    <property type="entry name" value="Zinc/RING finger domain, C3HC4 (zinc finger)"/>
    <property type="match status" value="1"/>
</dbReference>
<reference evidence="2" key="1">
    <citation type="journal article" date="2022" name="New Phytol.">
        <title>Evolutionary transition to the ectomycorrhizal habit in the genomes of a hyperdiverse lineage of mushroom-forming fungi.</title>
        <authorList>
            <person name="Looney B."/>
            <person name="Miyauchi S."/>
            <person name="Morin E."/>
            <person name="Drula E."/>
            <person name="Courty P.E."/>
            <person name="Kohler A."/>
            <person name="Kuo A."/>
            <person name="LaButti K."/>
            <person name="Pangilinan J."/>
            <person name="Lipzen A."/>
            <person name="Riley R."/>
            <person name="Andreopoulos W."/>
            <person name="He G."/>
            <person name="Johnson J."/>
            <person name="Nolan M."/>
            <person name="Tritt A."/>
            <person name="Barry K.W."/>
            <person name="Grigoriev I.V."/>
            <person name="Nagy L.G."/>
            <person name="Hibbett D."/>
            <person name="Henrissat B."/>
            <person name="Matheny P.B."/>
            <person name="Labbe J."/>
            <person name="Martin F.M."/>
        </authorList>
    </citation>
    <scope>NUCLEOTIDE SEQUENCE</scope>
    <source>
        <strain evidence="2">BPL690</strain>
    </source>
</reference>
<feature type="region of interest" description="Disordered" evidence="1">
    <location>
        <begin position="230"/>
        <end position="252"/>
    </location>
</feature>
<evidence type="ECO:0000313" key="2">
    <source>
        <dbReference type="EMBL" id="KAI0307090.1"/>
    </source>
</evidence>
<protein>
    <recommendedName>
        <fullName evidence="4">RING-type domain-containing protein</fullName>
    </recommendedName>
</protein>
<keyword evidence="3" id="KW-1185">Reference proteome</keyword>
<dbReference type="InterPro" id="IPR013083">
    <property type="entry name" value="Znf_RING/FYVE/PHD"/>
</dbReference>
<evidence type="ECO:0008006" key="4">
    <source>
        <dbReference type="Google" id="ProtNLM"/>
    </source>
</evidence>
<dbReference type="EMBL" id="WTXG01000002">
    <property type="protein sequence ID" value="KAI0307090.1"/>
    <property type="molecule type" value="Genomic_DNA"/>
</dbReference>
<organism evidence="2 3">
    <name type="scientific">Multifurca ochricompacta</name>
    <dbReference type="NCBI Taxonomy" id="376703"/>
    <lineage>
        <taxon>Eukaryota</taxon>
        <taxon>Fungi</taxon>
        <taxon>Dikarya</taxon>
        <taxon>Basidiomycota</taxon>
        <taxon>Agaricomycotina</taxon>
        <taxon>Agaricomycetes</taxon>
        <taxon>Russulales</taxon>
        <taxon>Russulaceae</taxon>
        <taxon>Multifurca</taxon>
    </lineage>
</organism>
<accession>A0AAD4MBN8</accession>